<proteinExistence type="predicted"/>
<dbReference type="GeneID" id="85435425"/>
<protein>
    <submittedName>
        <fullName evidence="1">Uncharacterized protein</fullName>
    </submittedName>
</protein>
<reference evidence="1" key="1">
    <citation type="submission" date="2021-06" db="EMBL/GenBank/DDBJ databases">
        <title>Comparative genomics, transcriptomics and evolutionary studies reveal genomic signatures of adaptation to plant cell wall in hemibiotrophic fungi.</title>
        <authorList>
            <consortium name="DOE Joint Genome Institute"/>
            <person name="Baroncelli R."/>
            <person name="Diaz J.F."/>
            <person name="Benocci T."/>
            <person name="Peng M."/>
            <person name="Battaglia E."/>
            <person name="Haridas S."/>
            <person name="Andreopoulos W."/>
            <person name="Labutti K."/>
            <person name="Pangilinan J."/>
            <person name="Floch G.L."/>
            <person name="Makela M.R."/>
            <person name="Henrissat B."/>
            <person name="Grigoriev I.V."/>
            <person name="Crouch J.A."/>
            <person name="De Vries R.P."/>
            <person name="Sukno S.A."/>
            <person name="Thon M.R."/>
        </authorList>
    </citation>
    <scope>NUCLEOTIDE SEQUENCE</scope>
    <source>
        <strain evidence="1">CBS 125086</strain>
    </source>
</reference>
<dbReference type="EMBL" id="JAHLJV010000022">
    <property type="protein sequence ID" value="KAK1593994.1"/>
    <property type="molecule type" value="Genomic_DNA"/>
</dbReference>
<organism evidence="1 2">
    <name type="scientific">Colletotrichum navitas</name>
    <dbReference type="NCBI Taxonomy" id="681940"/>
    <lineage>
        <taxon>Eukaryota</taxon>
        <taxon>Fungi</taxon>
        <taxon>Dikarya</taxon>
        <taxon>Ascomycota</taxon>
        <taxon>Pezizomycotina</taxon>
        <taxon>Sordariomycetes</taxon>
        <taxon>Hypocreomycetidae</taxon>
        <taxon>Glomerellales</taxon>
        <taxon>Glomerellaceae</taxon>
        <taxon>Colletotrichum</taxon>
        <taxon>Colletotrichum graminicola species complex</taxon>
    </lineage>
</organism>
<dbReference type="RefSeq" id="XP_060415241.1">
    <property type="nucleotide sequence ID" value="XM_060551185.1"/>
</dbReference>
<accession>A0AAD8Q1W6</accession>
<dbReference type="AlphaFoldDB" id="A0AAD8Q1W6"/>
<keyword evidence="2" id="KW-1185">Reference proteome</keyword>
<comment type="caution">
    <text evidence="1">The sequence shown here is derived from an EMBL/GenBank/DDBJ whole genome shotgun (WGS) entry which is preliminary data.</text>
</comment>
<sequence length="90" mass="10112">MWDKVSYLGLWTCSSAFSSQWLEAPRSVDCACGVQRLSKRIWFSSGCNCSCLWRGRGYRVSSCLTSQTTSMGTQQSRVAERLVEDLLKAC</sequence>
<dbReference type="Proteomes" id="UP001230504">
    <property type="component" value="Unassembled WGS sequence"/>
</dbReference>
<gene>
    <name evidence="1" type="ORF">LY79DRAFT_166223</name>
</gene>
<name>A0AAD8Q1W6_9PEZI</name>
<evidence type="ECO:0000313" key="2">
    <source>
        <dbReference type="Proteomes" id="UP001230504"/>
    </source>
</evidence>
<evidence type="ECO:0000313" key="1">
    <source>
        <dbReference type="EMBL" id="KAK1593994.1"/>
    </source>
</evidence>